<keyword evidence="5" id="KW-1185">Reference proteome</keyword>
<evidence type="ECO:0000256" key="2">
    <source>
        <dbReference type="ARBA" id="ARBA00023239"/>
    </source>
</evidence>
<dbReference type="EMBL" id="CP035485">
    <property type="protein sequence ID" value="QDI90485.1"/>
    <property type="molecule type" value="Genomic_DNA"/>
</dbReference>
<evidence type="ECO:0000313" key="4">
    <source>
        <dbReference type="EMBL" id="QDI90485.1"/>
    </source>
</evidence>
<dbReference type="InterPro" id="IPR001753">
    <property type="entry name" value="Enoyl-CoA_hydra/iso"/>
</dbReference>
<evidence type="ECO:0000256" key="1">
    <source>
        <dbReference type="ARBA" id="ARBA00005254"/>
    </source>
</evidence>
<accession>A0A514LG20</accession>
<keyword evidence="2" id="KW-0456">Lyase</keyword>
<sequence>MNPLVTYKKENEIAVITIDNPPLNVMNQQIQKELKAITAEIKADKEVVCVLLTSTGEKAFMAGADIKEFPQMIENPDMRDQVMFMHQMLNEMEELPKPTIAVLDGLTFGGGCELALACDIRIAEEQIQIGFPEINLGLFPGGAGTQRLPRLIGESKAKEIMYTGEPITAAEAEKIGLVNRVVPSNEAYRTGMNLALQITEKSLPALSKIKQAVHDGMEVNLKEGIEKEATLFKEVFQTKDVQEGVEAFIEKRKPNFMHQ</sequence>
<dbReference type="InterPro" id="IPR014748">
    <property type="entry name" value="Enoyl-CoA_hydra_C"/>
</dbReference>
<dbReference type="KEGG" id="sale:EPH95_04230"/>
<proteinExistence type="inferred from homology"/>
<name>A0A514LG20_9BACI</name>
<protein>
    <submittedName>
        <fullName evidence="4">Enoyl-CoA hydratase</fullName>
    </submittedName>
</protein>
<dbReference type="OrthoDB" id="9787660at2"/>
<evidence type="ECO:0000313" key="5">
    <source>
        <dbReference type="Proteomes" id="UP000319756"/>
    </source>
</evidence>
<gene>
    <name evidence="4" type="ORF">EPH95_04230</name>
</gene>
<dbReference type="SUPFAM" id="SSF52096">
    <property type="entry name" value="ClpP/crotonase"/>
    <property type="match status" value="1"/>
</dbReference>
<dbReference type="GO" id="GO:0016836">
    <property type="term" value="F:hydro-lyase activity"/>
    <property type="evidence" value="ECO:0007669"/>
    <property type="project" value="UniProtKB-ARBA"/>
</dbReference>
<dbReference type="RefSeq" id="WP_142087639.1">
    <property type="nucleotide sequence ID" value="NZ_CP035485.1"/>
</dbReference>
<dbReference type="Gene3D" id="1.10.12.10">
    <property type="entry name" value="Lyase 2-enoyl-coa Hydratase, Chain A, domain 2"/>
    <property type="match status" value="1"/>
</dbReference>
<dbReference type="Gene3D" id="3.90.226.10">
    <property type="entry name" value="2-enoyl-CoA Hydratase, Chain A, domain 1"/>
    <property type="match status" value="1"/>
</dbReference>
<dbReference type="PROSITE" id="PS00166">
    <property type="entry name" value="ENOYL_COA_HYDRATASE"/>
    <property type="match status" value="1"/>
</dbReference>
<dbReference type="CDD" id="cd06558">
    <property type="entry name" value="crotonase-like"/>
    <property type="match status" value="1"/>
</dbReference>
<dbReference type="FunFam" id="1.10.12.10:FF:000001">
    <property type="entry name" value="Probable enoyl-CoA hydratase, mitochondrial"/>
    <property type="match status" value="1"/>
</dbReference>
<dbReference type="InterPro" id="IPR018376">
    <property type="entry name" value="Enoyl-CoA_hyd/isom_CS"/>
</dbReference>
<dbReference type="FunFam" id="3.90.226.10:FF:000009">
    <property type="entry name" value="Carnitinyl-CoA dehydratase"/>
    <property type="match status" value="1"/>
</dbReference>
<dbReference type="Proteomes" id="UP000319756">
    <property type="component" value="Chromosome"/>
</dbReference>
<dbReference type="GO" id="GO:0006635">
    <property type="term" value="P:fatty acid beta-oxidation"/>
    <property type="evidence" value="ECO:0007669"/>
    <property type="project" value="TreeGrafter"/>
</dbReference>
<dbReference type="Pfam" id="PF00378">
    <property type="entry name" value="ECH_1"/>
    <property type="match status" value="1"/>
</dbReference>
<organism evidence="4 5">
    <name type="scientific">Salicibibacter halophilus</name>
    <dbReference type="NCBI Taxonomy" id="2502791"/>
    <lineage>
        <taxon>Bacteria</taxon>
        <taxon>Bacillati</taxon>
        <taxon>Bacillota</taxon>
        <taxon>Bacilli</taxon>
        <taxon>Bacillales</taxon>
        <taxon>Bacillaceae</taxon>
        <taxon>Salicibibacter</taxon>
    </lineage>
</organism>
<dbReference type="InterPro" id="IPR029045">
    <property type="entry name" value="ClpP/crotonase-like_dom_sf"/>
</dbReference>
<dbReference type="AlphaFoldDB" id="A0A514LG20"/>
<comment type="similarity">
    <text evidence="1 3">Belongs to the enoyl-CoA hydratase/isomerase family.</text>
</comment>
<dbReference type="PANTHER" id="PTHR11941:SF54">
    <property type="entry name" value="ENOYL-COA HYDRATASE, MITOCHONDRIAL"/>
    <property type="match status" value="1"/>
</dbReference>
<evidence type="ECO:0000256" key="3">
    <source>
        <dbReference type="RuleBase" id="RU003707"/>
    </source>
</evidence>
<dbReference type="PANTHER" id="PTHR11941">
    <property type="entry name" value="ENOYL-COA HYDRATASE-RELATED"/>
    <property type="match status" value="1"/>
</dbReference>
<reference evidence="5" key="1">
    <citation type="submission" date="2019-01" db="EMBL/GenBank/DDBJ databases">
        <title>Genomic analysis of Salicibibacter sp. NKC3-5.</title>
        <authorList>
            <person name="Oh Y.J."/>
        </authorList>
    </citation>
    <scope>NUCLEOTIDE SEQUENCE [LARGE SCALE GENOMIC DNA]</scope>
    <source>
        <strain evidence="5">NKC3-5</strain>
    </source>
</reference>